<comment type="caution">
    <text evidence="1">The sequence shown here is derived from an EMBL/GenBank/DDBJ whole genome shotgun (WGS) entry which is preliminary data.</text>
</comment>
<gene>
    <name evidence="1" type="ORF">R69776_06579</name>
</gene>
<sequence>MGYHWCEANSFVPLMVTSVWILSGRDNFEYQSLSGGRFSLSGRRSP</sequence>
<organism evidence="1 2">
    <name type="scientific">Paraburkholderia nemoris</name>
    <dbReference type="NCBI Taxonomy" id="2793076"/>
    <lineage>
        <taxon>Bacteria</taxon>
        <taxon>Pseudomonadati</taxon>
        <taxon>Pseudomonadota</taxon>
        <taxon>Betaproteobacteria</taxon>
        <taxon>Burkholderiales</taxon>
        <taxon>Burkholderiaceae</taxon>
        <taxon>Paraburkholderia</taxon>
    </lineage>
</organism>
<dbReference type="Proteomes" id="UP000673821">
    <property type="component" value="Unassembled WGS sequence"/>
</dbReference>
<name>A0ABM8SSN3_9BURK</name>
<accession>A0ABM8SSN3</accession>
<protein>
    <submittedName>
        <fullName evidence="1">Uncharacterized protein</fullName>
    </submittedName>
</protein>
<evidence type="ECO:0000313" key="1">
    <source>
        <dbReference type="EMBL" id="CAE6830334.1"/>
    </source>
</evidence>
<evidence type="ECO:0000313" key="2">
    <source>
        <dbReference type="Proteomes" id="UP000673821"/>
    </source>
</evidence>
<dbReference type="EMBL" id="CAJNBH010000025">
    <property type="protein sequence ID" value="CAE6830334.1"/>
    <property type="molecule type" value="Genomic_DNA"/>
</dbReference>
<keyword evidence="2" id="KW-1185">Reference proteome</keyword>
<proteinExistence type="predicted"/>
<reference evidence="1 2" key="1">
    <citation type="submission" date="2021-02" db="EMBL/GenBank/DDBJ databases">
        <authorList>
            <person name="Vanwijnsberghe S."/>
        </authorList>
    </citation>
    <scope>NUCLEOTIDE SEQUENCE [LARGE SCALE GENOMIC DNA]</scope>
    <source>
        <strain evidence="1 2">R-69776</strain>
    </source>
</reference>